<dbReference type="EMBL" id="JACOOR010000004">
    <property type="protein sequence ID" value="MBC5659679.1"/>
    <property type="molecule type" value="Genomic_DNA"/>
</dbReference>
<dbReference type="Pfam" id="PF03547">
    <property type="entry name" value="Mem_trans"/>
    <property type="match status" value="1"/>
</dbReference>
<organism evidence="9 10">
    <name type="scientific">Anaerosacchariphilus hominis</name>
    <dbReference type="NCBI Taxonomy" id="2763017"/>
    <lineage>
        <taxon>Bacteria</taxon>
        <taxon>Bacillati</taxon>
        <taxon>Bacillota</taxon>
        <taxon>Clostridia</taxon>
        <taxon>Lachnospirales</taxon>
        <taxon>Lachnospiraceae</taxon>
        <taxon>Anaerosacchariphilus</taxon>
    </lineage>
</organism>
<name>A0A923RLX5_9FIRM</name>
<evidence type="ECO:0000256" key="3">
    <source>
        <dbReference type="ARBA" id="ARBA00022448"/>
    </source>
</evidence>
<keyword evidence="4" id="KW-1003">Cell membrane</keyword>
<feature type="transmembrane region" description="Helical" evidence="8">
    <location>
        <begin position="6"/>
        <end position="25"/>
    </location>
</feature>
<dbReference type="GO" id="GO:0055085">
    <property type="term" value="P:transmembrane transport"/>
    <property type="evidence" value="ECO:0007669"/>
    <property type="project" value="InterPro"/>
</dbReference>
<feature type="transmembrane region" description="Helical" evidence="8">
    <location>
        <begin position="191"/>
        <end position="212"/>
    </location>
</feature>
<dbReference type="Gene3D" id="1.20.1530.20">
    <property type="match status" value="1"/>
</dbReference>
<feature type="transmembrane region" description="Helical" evidence="8">
    <location>
        <begin position="285"/>
        <end position="308"/>
    </location>
</feature>
<keyword evidence="10" id="KW-1185">Reference proteome</keyword>
<proteinExistence type="inferred from homology"/>
<keyword evidence="3" id="KW-0813">Transport</keyword>
<feature type="transmembrane region" description="Helical" evidence="8">
    <location>
        <begin position="37"/>
        <end position="56"/>
    </location>
</feature>
<dbReference type="AlphaFoldDB" id="A0A923RLX5"/>
<keyword evidence="7 8" id="KW-0472">Membrane</keyword>
<feature type="transmembrane region" description="Helical" evidence="8">
    <location>
        <begin position="162"/>
        <end position="179"/>
    </location>
</feature>
<keyword evidence="6 8" id="KW-1133">Transmembrane helix</keyword>
<dbReference type="Proteomes" id="UP000649345">
    <property type="component" value="Unassembled WGS sequence"/>
</dbReference>
<evidence type="ECO:0000256" key="2">
    <source>
        <dbReference type="ARBA" id="ARBA00010145"/>
    </source>
</evidence>
<evidence type="ECO:0000313" key="10">
    <source>
        <dbReference type="Proteomes" id="UP000649345"/>
    </source>
</evidence>
<comment type="subcellular location">
    <subcellularLocation>
        <location evidence="1">Cell membrane</location>
        <topology evidence="1">Multi-pass membrane protein</topology>
    </subcellularLocation>
</comment>
<gene>
    <name evidence="9" type="ORF">H8S44_07840</name>
</gene>
<evidence type="ECO:0000256" key="1">
    <source>
        <dbReference type="ARBA" id="ARBA00004651"/>
    </source>
</evidence>
<comment type="similarity">
    <text evidence="2">Belongs to the auxin efflux carrier (TC 2.A.69) family.</text>
</comment>
<feature type="transmembrane region" description="Helical" evidence="8">
    <location>
        <begin position="253"/>
        <end position="273"/>
    </location>
</feature>
<evidence type="ECO:0000256" key="6">
    <source>
        <dbReference type="ARBA" id="ARBA00022989"/>
    </source>
</evidence>
<evidence type="ECO:0000256" key="7">
    <source>
        <dbReference type="ARBA" id="ARBA00023136"/>
    </source>
</evidence>
<dbReference type="PANTHER" id="PTHR36838:SF1">
    <property type="entry name" value="SLR1864 PROTEIN"/>
    <property type="match status" value="1"/>
</dbReference>
<protein>
    <submittedName>
        <fullName evidence="9">AEC family transporter</fullName>
    </submittedName>
</protein>
<dbReference type="InterPro" id="IPR038770">
    <property type="entry name" value="Na+/solute_symporter_sf"/>
</dbReference>
<sequence>MVDMKSLLTMQGMMFTMLLVGVFIRRKGIVTSEGRKSLTNLLVNLILPCNILYAFSKSDTSAFRSMIVVIIMSALIQLTWYILSKFLWKNMDDSRRGIMRYAFQFANCGYLGNPVIEGLYGAPGLVYASVFLLPVRIFMWSVGLDCFQEGAGSFSKTLKRTITHPCVLATLIGVAWMFFPQVKLPDFLYNTIYGFNQCLTPLTMLTIGFIMGETDMRRIFCRDLGVITVLRLGIQPLIVLGVCYLLHLEPLVAEVITVLVSMPVANTTALLASQHDCDYGFASGLVVFTTLVSMVTIPVYGMLVGVVFA</sequence>
<feature type="transmembrane region" description="Helical" evidence="8">
    <location>
        <begin position="224"/>
        <end position="247"/>
    </location>
</feature>
<dbReference type="GO" id="GO:0005886">
    <property type="term" value="C:plasma membrane"/>
    <property type="evidence" value="ECO:0007669"/>
    <property type="project" value="UniProtKB-SubCell"/>
</dbReference>
<evidence type="ECO:0000313" key="9">
    <source>
        <dbReference type="EMBL" id="MBC5659679.1"/>
    </source>
</evidence>
<accession>A0A923RLX5</accession>
<keyword evidence="5 8" id="KW-0812">Transmembrane</keyword>
<dbReference type="PANTHER" id="PTHR36838">
    <property type="entry name" value="AUXIN EFFLUX CARRIER FAMILY PROTEIN"/>
    <property type="match status" value="1"/>
</dbReference>
<dbReference type="InterPro" id="IPR004776">
    <property type="entry name" value="Mem_transp_PIN-like"/>
</dbReference>
<feature type="transmembrane region" description="Helical" evidence="8">
    <location>
        <begin position="62"/>
        <end position="83"/>
    </location>
</feature>
<evidence type="ECO:0000256" key="8">
    <source>
        <dbReference type="SAM" id="Phobius"/>
    </source>
</evidence>
<evidence type="ECO:0000256" key="4">
    <source>
        <dbReference type="ARBA" id="ARBA00022475"/>
    </source>
</evidence>
<reference evidence="9" key="1">
    <citation type="submission" date="2020-08" db="EMBL/GenBank/DDBJ databases">
        <title>Genome public.</title>
        <authorList>
            <person name="Liu C."/>
            <person name="Sun Q."/>
        </authorList>
    </citation>
    <scope>NUCLEOTIDE SEQUENCE</scope>
    <source>
        <strain evidence="9">NSJ-68</strain>
    </source>
</reference>
<dbReference type="RefSeq" id="WP_186871991.1">
    <property type="nucleotide sequence ID" value="NZ_JACOOR010000004.1"/>
</dbReference>
<comment type="caution">
    <text evidence="9">The sequence shown here is derived from an EMBL/GenBank/DDBJ whole genome shotgun (WGS) entry which is preliminary data.</text>
</comment>
<evidence type="ECO:0000256" key="5">
    <source>
        <dbReference type="ARBA" id="ARBA00022692"/>
    </source>
</evidence>